<feature type="domain" description="O-antigen ligase-related" evidence="6">
    <location>
        <begin position="83"/>
        <end position="244"/>
    </location>
</feature>
<evidence type="ECO:0000256" key="1">
    <source>
        <dbReference type="ARBA" id="ARBA00004141"/>
    </source>
</evidence>
<dbReference type="GO" id="GO:0016874">
    <property type="term" value="F:ligase activity"/>
    <property type="evidence" value="ECO:0007669"/>
    <property type="project" value="UniProtKB-KW"/>
</dbReference>
<evidence type="ECO:0000256" key="3">
    <source>
        <dbReference type="ARBA" id="ARBA00022989"/>
    </source>
</evidence>
<gene>
    <name evidence="7" type="ORF">ACFPDQ_03465</name>
</gene>
<dbReference type="RefSeq" id="WP_159240200.1">
    <property type="nucleotide sequence ID" value="NZ_JBHSJH010000001.1"/>
</dbReference>
<keyword evidence="3 5" id="KW-1133">Transmembrane helix</keyword>
<reference evidence="8" key="1">
    <citation type="journal article" date="2019" name="Int. J. Syst. Evol. Microbiol.">
        <title>The Global Catalogue of Microorganisms (GCM) 10K type strain sequencing project: providing services to taxonomists for standard genome sequencing and annotation.</title>
        <authorList>
            <consortium name="The Broad Institute Genomics Platform"/>
            <consortium name="The Broad Institute Genome Sequencing Center for Infectious Disease"/>
            <person name="Wu L."/>
            <person name="Ma J."/>
        </authorList>
    </citation>
    <scope>NUCLEOTIDE SEQUENCE [LARGE SCALE GENOMIC DNA]</scope>
    <source>
        <strain evidence="8">CGMCC 1.13718</strain>
    </source>
</reference>
<dbReference type="EMBL" id="JBHSJH010000001">
    <property type="protein sequence ID" value="MFC4892102.1"/>
    <property type="molecule type" value="Genomic_DNA"/>
</dbReference>
<evidence type="ECO:0000256" key="2">
    <source>
        <dbReference type="ARBA" id="ARBA00022692"/>
    </source>
</evidence>
<dbReference type="PANTHER" id="PTHR37422">
    <property type="entry name" value="TEICHURONIC ACID BIOSYNTHESIS PROTEIN TUAE"/>
    <property type="match status" value="1"/>
</dbReference>
<feature type="transmembrane region" description="Helical" evidence="5">
    <location>
        <begin position="12"/>
        <end position="34"/>
    </location>
</feature>
<feature type="transmembrane region" description="Helical" evidence="5">
    <location>
        <begin position="265"/>
        <end position="282"/>
    </location>
</feature>
<dbReference type="InterPro" id="IPR007016">
    <property type="entry name" value="O-antigen_ligase-rel_domated"/>
</dbReference>
<evidence type="ECO:0000259" key="6">
    <source>
        <dbReference type="Pfam" id="PF04932"/>
    </source>
</evidence>
<dbReference type="Pfam" id="PF04932">
    <property type="entry name" value="Wzy_C"/>
    <property type="match status" value="1"/>
</dbReference>
<dbReference type="PANTHER" id="PTHR37422:SF17">
    <property type="entry name" value="O-ANTIGEN LIGASE"/>
    <property type="match status" value="1"/>
</dbReference>
<dbReference type="InterPro" id="IPR051533">
    <property type="entry name" value="WaaL-like"/>
</dbReference>
<accession>A0ABV9TBD9</accession>
<keyword evidence="4 5" id="KW-0472">Membrane</keyword>
<organism evidence="7 8">
    <name type="scientific">Pseudofrancisella aestuarii</name>
    <dbReference type="NCBI Taxonomy" id="2670347"/>
    <lineage>
        <taxon>Bacteria</taxon>
        <taxon>Pseudomonadati</taxon>
        <taxon>Pseudomonadota</taxon>
        <taxon>Gammaproteobacteria</taxon>
        <taxon>Thiotrichales</taxon>
        <taxon>Francisellaceae</taxon>
        <taxon>Pseudofrancisella</taxon>
    </lineage>
</organism>
<keyword evidence="7" id="KW-0436">Ligase</keyword>
<feature type="transmembrane region" description="Helical" evidence="5">
    <location>
        <begin position="77"/>
        <end position="92"/>
    </location>
</feature>
<dbReference type="Proteomes" id="UP001595926">
    <property type="component" value="Unassembled WGS sequence"/>
</dbReference>
<proteinExistence type="predicted"/>
<feature type="transmembrane region" description="Helical" evidence="5">
    <location>
        <begin position="98"/>
        <end position="115"/>
    </location>
</feature>
<feature type="transmembrane region" description="Helical" evidence="5">
    <location>
        <begin position="46"/>
        <end position="70"/>
    </location>
</feature>
<keyword evidence="8" id="KW-1185">Reference proteome</keyword>
<sequence length="315" mass="36269">MLYKNPIYIKHLITAFIFSSVILATFTMIMYFVLGYDGSYTYMTSHIVYTIKYIVAITCSISSIILINLFIKSKNKFFIFLAIYLIAIELCFNQSRTGYVLEFILISYYAFALIRRHNSFKTVILIVITFITIFSSIYTLSPPFKNGIDYAISDSIKFFKNTSDQASGSSGIRLSVYYVTIKIIENDPSFLIMGCGLKPVQKCVEEQTSKIKDMDESKTYMFTTTENQYIQGLYQYGLLGMIIVFTLLLSAFMQKKELPKTMSKSLALIIIGYSIVFIFNNWFEVPTLKEIFFFMITIIISSKYIKKVDKSNNLS</sequence>
<evidence type="ECO:0000256" key="5">
    <source>
        <dbReference type="SAM" id="Phobius"/>
    </source>
</evidence>
<feature type="transmembrane region" description="Helical" evidence="5">
    <location>
        <begin position="233"/>
        <end position="253"/>
    </location>
</feature>
<comment type="subcellular location">
    <subcellularLocation>
        <location evidence="1">Membrane</location>
        <topology evidence="1">Multi-pass membrane protein</topology>
    </subcellularLocation>
</comment>
<feature type="transmembrane region" description="Helical" evidence="5">
    <location>
        <begin position="122"/>
        <end position="140"/>
    </location>
</feature>
<evidence type="ECO:0000313" key="8">
    <source>
        <dbReference type="Proteomes" id="UP001595926"/>
    </source>
</evidence>
<evidence type="ECO:0000313" key="7">
    <source>
        <dbReference type="EMBL" id="MFC4892102.1"/>
    </source>
</evidence>
<name>A0ABV9TBD9_9GAMM</name>
<comment type="caution">
    <text evidence="7">The sequence shown here is derived from an EMBL/GenBank/DDBJ whole genome shotgun (WGS) entry which is preliminary data.</text>
</comment>
<keyword evidence="2 5" id="KW-0812">Transmembrane</keyword>
<evidence type="ECO:0000256" key="4">
    <source>
        <dbReference type="ARBA" id="ARBA00023136"/>
    </source>
</evidence>
<protein>
    <submittedName>
        <fullName evidence="7">O-antigen ligase family protein</fullName>
    </submittedName>
</protein>